<gene>
    <name evidence="2" type="ORF">JCGZ_00710</name>
</gene>
<accession>A0A067KVD4</accession>
<proteinExistence type="predicted"/>
<keyword evidence="3" id="KW-1185">Reference proteome</keyword>
<dbReference type="Proteomes" id="UP000027138">
    <property type="component" value="Unassembled WGS sequence"/>
</dbReference>
<protein>
    <submittedName>
        <fullName evidence="2">Uncharacterized protein</fullName>
    </submittedName>
</protein>
<evidence type="ECO:0000313" key="2">
    <source>
        <dbReference type="EMBL" id="KDP38953.1"/>
    </source>
</evidence>
<dbReference type="OrthoDB" id="1190034at2759"/>
<evidence type="ECO:0000256" key="1">
    <source>
        <dbReference type="SAM" id="MobiDB-lite"/>
    </source>
</evidence>
<dbReference type="AlphaFoldDB" id="A0A067KVD4"/>
<evidence type="ECO:0000313" key="3">
    <source>
        <dbReference type="Proteomes" id="UP000027138"/>
    </source>
</evidence>
<dbReference type="EMBL" id="KK914353">
    <property type="protein sequence ID" value="KDP38953.1"/>
    <property type="molecule type" value="Genomic_DNA"/>
</dbReference>
<reference evidence="2 3" key="1">
    <citation type="journal article" date="2014" name="PLoS ONE">
        <title>Global Analysis of Gene Expression Profiles in Physic Nut (Jatropha curcas L.) Seedlings Exposed to Salt Stress.</title>
        <authorList>
            <person name="Zhang L."/>
            <person name="Zhang C."/>
            <person name="Wu P."/>
            <person name="Chen Y."/>
            <person name="Li M."/>
            <person name="Jiang H."/>
            <person name="Wu G."/>
        </authorList>
    </citation>
    <scope>NUCLEOTIDE SEQUENCE [LARGE SCALE GENOMIC DNA]</scope>
    <source>
        <strain evidence="3">cv. GZQX0401</strain>
        <tissue evidence="2">Young leaves</tissue>
    </source>
</reference>
<organism evidence="2 3">
    <name type="scientific">Jatropha curcas</name>
    <name type="common">Barbados nut</name>
    <dbReference type="NCBI Taxonomy" id="180498"/>
    <lineage>
        <taxon>Eukaryota</taxon>
        <taxon>Viridiplantae</taxon>
        <taxon>Streptophyta</taxon>
        <taxon>Embryophyta</taxon>
        <taxon>Tracheophyta</taxon>
        <taxon>Spermatophyta</taxon>
        <taxon>Magnoliopsida</taxon>
        <taxon>eudicotyledons</taxon>
        <taxon>Gunneridae</taxon>
        <taxon>Pentapetalae</taxon>
        <taxon>rosids</taxon>
        <taxon>fabids</taxon>
        <taxon>Malpighiales</taxon>
        <taxon>Euphorbiaceae</taxon>
        <taxon>Crotonoideae</taxon>
        <taxon>Jatropheae</taxon>
        <taxon>Jatropha</taxon>
    </lineage>
</organism>
<name>A0A067KVD4_JATCU</name>
<feature type="region of interest" description="Disordered" evidence="1">
    <location>
        <begin position="23"/>
        <end position="56"/>
    </location>
</feature>
<sequence length="76" mass="8727">MGSNRRVCKLERAFKTMEQKRNIGVKESGPSNNSMRKIGGSAVNNQVMTLSSDDQVRRREEEKAEMLFHLIFWGPN</sequence>
<feature type="compositionally biased region" description="Polar residues" evidence="1">
    <location>
        <begin position="42"/>
        <end position="53"/>
    </location>
</feature>